<comment type="caution">
    <text evidence="1">The sequence shown here is derived from an EMBL/GenBank/DDBJ whole genome shotgun (WGS) entry which is preliminary data.</text>
</comment>
<dbReference type="Proteomes" id="UP000635628">
    <property type="component" value="Unassembled WGS sequence"/>
</dbReference>
<keyword evidence="2" id="KW-1185">Reference proteome</keyword>
<dbReference type="EMBL" id="CAESAP020000006">
    <property type="protein sequence ID" value="CAB5494051.1"/>
    <property type="molecule type" value="Genomic_DNA"/>
</dbReference>
<protein>
    <submittedName>
        <fullName evidence="1">IS1478 transposase</fullName>
    </submittedName>
</protein>
<sequence length="98" mass="11419">MLTKSSPISTQSNLFHSELFSQLDVKDPLIQLANTINWTVFDDAFEQHYSQNNGRPSKPIRLMVGLLLLKQLENLSDERVVLQFKRNPYYQYFCGHSN</sequence>
<evidence type="ECO:0000313" key="2">
    <source>
        <dbReference type="Proteomes" id="UP000635628"/>
    </source>
</evidence>
<organism evidence="1 2">
    <name type="scientific">Bathymodiolus azoricus thioautotrophic gill symbiont</name>
    <dbReference type="NCBI Taxonomy" id="235205"/>
    <lineage>
        <taxon>Bacteria</taxon>
        <taxon>Pseudomonadati</taxon>
        <taxon>Pseudomonadota</taxon>
        <taxon>Gammaproteobacteria</taxon>
        <taxon>sulfur-oxidizing symbionts</taxon>
    </lineage>
</organism>
<evidence type="ECO:0000313" key="1">
    <source>
        <dbReference type="EMBL" id="CAB5494051.1"/>
    </source>
</evidence>
<accession>A0ACA8ZMK9</accession>
<gene>
    <name evidence="1" type="ORF">AZO1586R_28</name>
</gene>
<reference evidence="1" key="1">
    <citation type="submission" date="2020-05" db="EMBL/GenBank/DDBJ databases">
        <authorList>
            <person name="Petersen J."/>
            <person name="Sayavedra L."/>
        </authorList>
    </citation>
    <scope>NUCLEOTIDE SEQUENCE</scope>
    <source>
        <strain evidence="1">B azoricus SOX Menez Gwen</strain>
    </source>
</reference>
<name>A0ACA8ZMK9_9GAMM</name>
<feature type="non-terminal residue" evidence="1">
    <location>
        <position position="98"/>
    </location>
</feature>
<proteinExistence type="predicted"/>